<name>A0ABM5ZXT3_9GAMM</name>
<gene>
    <name evidence="3" type="ORF">A3K91_1319</name>
</gene>
<dbReference type="RefSeq" id="WP_062844558.1">
    <property type="nucleotide sequence ID" value="NZ_CP014945.1"/>
</dbReference>
<evidence type="ECO:0000256" key="1">
    <source>
        <dbReference type="SAM" id="Phobius"/>
    </source>
</evidence>
<feature type="transmembrane region" description="Helical" evidence="1">
    <location>
        <begin position="192"/>
        <end position="212"/>
    </location>
</feature>
<dbReference type="SUPFAM" id="SSF55729">
    <property type="entry name" value="Acyl-CoA N-acyltransferases (Nat)"/>
    <property type="match status" value="1"/>
</dbReference>
<protein>
    <submittedName>
        <fullName evidence="3">Acetyltransferase</fullName>
    </submittedName>
</protein>
<organism evidence="3 4">
    <name type="scientific">Psychrobacter alimentarius</name>
    <dbReference type="NCBI Taxonomy" id="261164"/>
    <lineage>
        <taxon>Bacteria</taxon>
        <taxon>Pseudomonadati</taxon>
        <taxon>Pseudomonadota</taxon>
        <taxon>Gammaproteobacteria</taxon>
        <taxon>Moraxellales</taxon>
        <taxon>Moraxellaceae</taxon>
        <taxon>Psychrobacter</taxon>
    </lineage>
</organism>
<keyword evidence="1" id="KW-0812">Transmembrane</keyword>
<reference evidence="3 4" key="1">
    <citation type="submission" date="2016-03" db="EMBL/GenBank/DDBJ databases">
        <title>Genome sequencing of Psychrobacter alimentarius PAMC 27889.</title>
        <authorList>
            <person name="Lee J."/>
            <person name="Kim O.-S."/>
        </authorList>
    </citation>
    <scope>NUCLEOTIDE SEQUENCE [LARGE SCALE GENOMIC DNA]</scope>
    <source>
        <strain evidence="3 4">PAMC 27889</strain>
    </source>
</reference>
<keyword evidence="4" id="KW-1185">Reference proteome</keyword>
<dbReference type="GeneID" id="33058893"/>
<dbReference type="InterPro" id="IPR016181">
    <property type="entry name" value="Acyl_CoA_acyltransferase"/>
</dbReference>
<dbReference type="PROSITE" id="PS51186">
    <property type="entry name" value="GNAT"/>
    <property type="match status" value="1"/>
</dbReference>
<evidence type="ECO:0000313" key="4">
    <source>
        <dbReference type="Proteomes" id="UP000076104"/>
    </source>
</evidence>
<proteinExistence type="predicted"/>
<evidence type="ECO:0000313" key="3">
    <source>
        <dbReference type="EMBL" id="AMT96923.1"/>
    </source>
</evidence>
<evidence type="ECO:0000259" key="2">
    <source>
        <dbReference type="PROSITE" id="PS51186"/>
    </source>
</evidence>
<keyword evidence="1" id="KW-1133">Transmembrane helix</keyword>
<accession>A0ABM5ZXT3</accession>
<dbReference type="Proteomes" id="UP000076104">
    <property type="component" value="Chromosome"/>
</dbReference>
<dbReference type="InterPro" id="IPR000182">
    <property type="entry name" value="GNAT_dom"/>
</dbReference>
<dbReference type="EMBL" id="CP014945">
    <property type="protein sequence ID" value="AMT96923.1"/>
    <property type="molecule type" value="Genomic_DNA"/>
</dbReference>
<dbReference type="Gene3D" id="3.40.630.30">
    <property type="match status" value="1"/>
</dbReference>
<feature type="domain" description="N-acetyltransferase" evidence="2">
    <location>
        <begin position="8"/>
        <end position="172"/>
    </location>
</feature>
<keyword evidence="1" id="KW-0472">Membrane</keyword>
<dbReference type="Pfam" id="PF13673">
    <property type="entry name" value="Acetyltransf_10"/>
    <property type="match status" value="1"/>
</dbReference>
<sequence length="213" mass="23926">MTYEFSIKTFDELTSVDLYHILKARSQVFVVEQNCVYQDMDDTDFDCLHLIAHQNQALAGYCRIIPPEFNKLKSNLSASVDAAGIKTAHPPTPMPAIGRVLVLAEQRGEGLARQMMIQAIACCRKKYGKKTPIILSAQTYLLSFYESLGFVPEGDTYLEENIEHVKMVLRVAKKTKVRKERAPSDSNTTTKVLSGLLFIMAALFILGLLYLMI</sequence>